<dbReference type="AlphaFoldDB" id="A0A6L2LLH2"/>
<protein>
    <submittedName>
        <fullName evidence="1">Uncharacterized protein</fullName>
    </submittedName>
</protein>
<reference evidence="1" key="1">
    <citation type="journal article" date="2019" name="Sci. Rep.">
        <title>Draft genome of Tanacetum cinerariifolium, the natural source of mosquito coil.</title>
        <authorList>
            <person name="Yamashiro T."/>
            <person name="Shiraishi A."/>
            <person name="Satake H."/>
            <person name="Nakayama K."/>
        </authorList>
    </citation>
    <scope>NUCLEOTIDE SEQUENCE</scope>
</reference>
<organism evidence="1">
    <name type="scientific">Tanacetum cinerariifolium</name>
    <name type="common">Dalmatian daisy</name>
    <name type="synonym">Chrysanthemum cinerariifolium</name>
    <dbReference type="NCBI Taxonomy" id="118510"/>
    <lineage>
        <taxon>Eukaryota</taxon>
        <taxon>Viridiplantae</taxon>
        <taxon>Streptophyta</taxon>
        <taxon>Embryophyta</taxon>
        <taxon>Tracheophyta</taxon>
        <taxon>Spermatophyta</taxon>
        <taxon>Magnoliopsida</taxon>
        <taxon>eudicotyledons</taxon>
        <taxon>Gunneridae</taxon>
        <taxon>Pentapetalae</taxon>
        <taxon>asterids</taxon>
        <taxon>campanulids</taxon>
        <taxon>Asterales</taxon>
        <taxon>Asteraceae</taxon>
        <taxon>Asteroideae</taxon>
        <taxon>Anthemideae</taxon>
        <taxon>Anthemidinae</taxon>
        <taxon>Tanacetum</taxon>
    </lineage>
</organism>
<accession>A0A6L2LLH2</accession>
<evidence type="ECO:0000313" key="1">
    <source>
        <dbReference type="EMBL" id="GEU61025.1"/>
    </source>
</evidence>
<dbReference type="EMBL" id="BKCJ010004435">
    <property type="protein sequence ID" value="GEU61025.1"/>
    <property type="molecule type" value="Genomic_DNA"/>
</dbReference>
<sequence length="109" mass="12197">MVLAEWFVVREGGKNSLMNFEPRSSQVVIERGGSFSSHRRAAHAREKRNKISLITELARIEGTMIASAHPSVGARNISAIVRLSVIVATGDSWRKLDWKFDHEGVLKKI</sequence>
<proteinExistence type="predicted"/>
<comment type="caution">
    <text evidence="1">The sequence shown here is derived from an EMBL/GenBank/DDBJ whole genome shotgun (WGS) entry which is preliminary data.</text>
</comment>
<gene>
    <name evidence="1" type="ORF">Tci_033003</name>
</gene>
<name>A0A6L2LLH2_TANCI</name>